<dbReference type="RefSeq" id="WP_169159612.1">
    <property type="nucleotide sequence ID" value="NZ_JABBFW010000003.1"/>
</dbReference>
<evidence type="ECO:0000313" key="1">
    <source>
        <dbReference type="EMBL" id="NML14717.1"/>
    </source>
</evidence>
<evidence type="ECO:0000313" key="2">
    <source>
        <dbReference type="Proteomes" id="UP000574067"/>
    </source>
</evidence>
<dbReference type="AlphaFoldDB" id="A0A848F3Q3"/>
<dbReference type="EMBL" id="JABBFW010000003">
    <property type="protein sequence ID" value="NML14717.1"/>
    <property type="molecule type" value="Genomic_DNA"/>
</dbReference>
<gene>
    <name evidence="1" type="ORF">HHL10_06975</name>
</gene>
<proteinExistence type="predicted"/>
<comment type="caution">
    <text evidence="1">The sequence shown here is derived from an EMBL/GenBank/DDBJ whole genome shotgun (WGS) entry which is preliminary data.</text>
</comment>
<dbReference type="Proteomes" id="UP000574067">
    <property type="component" value="Unassembled WGS sequence"/>
</dbReference>
<accession>A0A848F3Q3</accession>
<protein>
    <recommendedName>
        <fullName evidence="3">PilX N-terminal</fullName>
    </recommendedName>
</protein>
<name>A0A848F3Q3_9BURK</name>
<keyword evidence="2" id="KW-1185">Reference proteome</keyword>
<sequence length="404" mass="41343">MSAVRQRGAAALLTVLLLCGLALLASLYAHRALLAELRGAEVQRRSAQALEAAESGLQWALVQLNAGSLDDACRPSSEAAGRRLRDRLIEYADDGRLAPRLSDTGTPWSAGCTLDAAGAWSCRCGGDGAPASADEAPSFSVQAEAGARTGLLRLVSRGCVGCQGGERDARAQVSTLLAFVPALTGLPAAPLVVAGALRLDPLAPRLAVRERDQRGLLIHAGGAVQAPALVLPDGVTAAELSSLTAQDDPALALVPGRFLHAFLGLDPADLARAPGVRTLRCGGDCAEALRTAVAGGAQALWIEGELALPAGVVLGSVDAPVLLAVQGQARLGPGVVLHGLLAAGALHWQARSGGDVIRGALLVAGDCCDGSGAPTVERDTALLRRLARQAGRYVRVPGGWRDFD</sequence>
<reference evidence="1 2" key="1">
    <citation type="submission" date="2020-04" db="EMBL/GenBank/DDBJ databases">
        <title>Azohydromonas sp. isolated from soil.</title>
        <authorList>
            <person name="Dahal R.H."/>
        </authorList>
    </citation>
    <scope>NUCLEOTIDE SEQUENCE [LARGE SCALE GENOMIC DNA]</scope>
    <source>
        <strain evidence="1 2">G-1-1-14</strain>
    </source>
</reference>
<organism evidence="1 2">
    <name type="scientific">Azohydromonas caseinilytica</name>
    <dbReference type="NCBI Taxonomy" id="2728836"/>
    <lineage>
        <taxon>Bacteria</taxon>
        <taxon>Pseudomonadati</taxon>
        <taxon>Pseudomonadota</taxon>
        <taxon>Betaproteobacteria</taxon>
        <taxon>Burkholderiales</taxon>
        <taxon>Sphaerotilaceae</taxon>
        <taxon>Azohydromonas</taxon>
    </lineage>
</organism>
<evidence type="ECO:0008006" key="3">
    <source>
        <dbReference type="Google" id="ProtNLM"/>
    </source>
</evidence>